<keyword evidence="1" id="KW-0472">Membrane</keyword>
<evidence type="ECO:0000313" key="3">
    <source>
        <dbReference type="Proteomes" id="UP000248405"/>
    </source>
</evidence>
<dbReference type="AlphaFoldDB" id="A0A319BKY3"/>
<keyword evidence="3" id="KW-1185">Reference proteome</keyword>
<gene>
    <name evidence="2" type="ORF">BO88DRAFT_401685</name>
</gene>
<proteinExistence type="predicted"/>
<sequence length="78" mass="8934">MVLTNTTLVFINPAADKNCIVIRYVALQEYSTYRLLKTSPMKSMISYLVLRSNQLTIFSIDYILPVILVLSYFPVSQP</sequence>
<protein>
    <submittedName>
        <fullName evidence="2">Uncharacterized protein</fullName>
    </submittedName>
</protein>
<dbReference type="EMBL" id="KZ821616">
    <property type="protein sequence ID" value="PYH72549.1"/>
    <property type="molecule type" value="Genomic_DNA"/>
</dbReference>
<reference evidence="2" key="1">
    <citation type="submission" date="2016-12" db="EMBL/GenBank/DDBJ databases">
        <title>The genomes of Aspergillus section Nigri reveals drivers in fungal speciation.</title>
        <authorList>
            <consortium name="DOE Joint Genome Institute"/>
            <person name="Vesth T.C."/>
            <person name="Nybo J."/>
            <person name="Theobald S."/>
            <person name="Brandl J."/>
            <person name="Frisvad J.C."/>
            <person name="Nielsen K.F."/>
            <person name="Lyhne E.K."/>
            <person name="Kogle M.E."/>
            <person name="Kuo A."/>
            <person name="Riley R."/>
            <person name="Clum A."/>
            <person name="Nolan M."/>
            <person name="Lipzen A."/>
            <person name="Salamov A."/>
            <person name="Henrissat B."/>
            <person name="Wiebenga A."/>
            <person name="De Vries R.P."/>
            <person name="Grigoriev I.V."/>
            <person name="Mortensen U.H."/>
            <person name="Andersen M.R."/>
            <person name="Baker S.E."/>
        </authorList>
    </citation>
    <scope>NUCLEOTIDE SEQUENCE [LARGE SCALE GENOMIC DNA]</scope>
    <source>
        <strain evidence="2">CBS 113365</strain>
    </source>
</reference>
<feature type="transmembrane region" description="Helical" evidence="1">
    <location>
        <begin position="55"/>
        <end position="75"/>
    </location>
</feature>
<dbReference type="Proteomes" id="UP000248405">
    <property type="component" value="Unassembled WGS sequence"/>
</dbReference>
<dbReference type="RefSeq" id="XP_025566343.1">
    <property type="nucleotide sequence ID" value="XM_025705905.1"/>
</dbReference>
<organism evidence="2 3">
    <name type="scientific">Aspergillus vadensis (strain CBS 113365 / IMI 142717 / IBT 24658)</name>
    <dbReference type="NCBI Taxonomy" id="1448311"/>
    <lineage>
        <taxon>Eukaryota</taxon>
        <taxon>Fungi</taxon>
        <taxon>Dikarya</taxon>
        <taxon>Ascomycota</taxon>
        <taxon>Pezizomycotina</taxon>
        <taxon>Eurotiomycetes</taxon>
        <taxon>Eurotiomycetidae</taxon>
        <taxon>Eurotiales</taxon>
        <taxon>Aspergillaceae</taxon>
        <taxon>Aspergillus</taxon>
        <taxon>Aspergillus subgen. Circumdati</taxon>
    </lineage>
</organism>
<evidence type="ECO:0000256" key="1">
    <source>
        <dbReference type="SAM" id="Phobius"/>
    </source>
</evidence>
<accession>A0A319BKY3</accession>
<name>A0A319BKY3_ASPVC</name>
<dbReference type="GeneID" id="37210497"/>
<keyword evidence="1" id="KW-0812">Transmembrane</keyword>
<evidence type="ECO:0000313" key="2">
    <source>
        <dbReference type="EMBL" id="PYH72549.1"/>
    </source>
</evidence>
<keyword evidence="1" id="KW-1133">Transmembrane helix</keyword>